<feature type="domain" description="GHMP kinase C-terminal" evidence="15">
    <location>
        <begin position="217"/>
        <end position="285"/>
    </location>
</feature>
<dbReference type="AlphaFoldDB" id="A0A919CE52"/>
<protein>
    <recommendedName>
        <fullName evidence="4 13">Homoserine kinase</fullName>
        <shortName evidence="13">HK</shortName>
        <shortName evidence="13">HSK</shortName>
        <ecNumber evidence="3 13">2.7.1.39</ecNumber>
    </recommendedName>
</protein>
<evidence type="ECO:0000256" key="4">
    <source>
        <dbReference type="ARBA" id="ARBA00017858"/>
    </source>
</evidence>
<dbReference type="GO" id="GO:0005524">
    <property type="term" value="F:ATP binding"/>
    <property type="evidence" value="ECO:0007669"/>
    <property type="project" value="UniProtKB-UniRule"/>
</dbReference>
<evidence type="ECO:0000256" key="12">
    <source>
        <dbReference type="ARBA" id="ARBA00049954"/>
    </source>
</evidence>
<evidence type="ECO:0000256" key="2">
    <source>
        <dbReference type="ARBA" id="ARBA00007370"/>
    </source>
</evidence>
<comment type="catalytic activity">
    <reaction evidence="11 13">
        <text>L-homoserine + ATP = O-phospho-L-homoserine + ADP + H(+)</text>
        <dbReference type="Rhea" id="RHEA:13985"/>
        <dbReference type="ChEBI" id="CHEBI:15378"/>
        <dbReference type="ChEBI" id="CHEBI:30616"/>
        <dbReference type="ChEBI" id="CHEBI:57476"/>
        <dbReference type="ChEBI" id="CHEBI:57590"/>
        <dbReference type="ChEBI" id="CHEBI:456216"/>
        <dbReference type="EC" id="2.7.1.39"/>
    </reaction>
</comment>
<accession>A0A919CE52</accession>
<feature type="binding site" evidence="13">
    <location>
        <begin position="95"/>
        <end position="105"/>
    </location>
    <ligand>
        <name>ATP</name>
        <dbReference type="ChEBI" id="CHEBI:30616"/>
    </ligand>
</feature>
<dbReference type="Pfam" id="PF00288">
    <property type="entry name" value="GHMP_kinases_N"/>
    <property type="match status" value="1"/>
</dbReference>
<dbReference type="PIRSF" id="PIRSF000676">
    <property type="entry name" value="Homoser_kin"/>
    <property type="match status" value="1"/>
</dbReference>
<organism evidence="16 17">
    <name type="scientific">Streptomyces finlayi</name>
    <dbReference type="NCBI Taxonomy" id="67296"/>
    <lineage>
        <taxon>Bacteria</taxon>
        <taxon>Bacillati</taxon>
        <taxon>Actinomycetota</taxon>
        <taxon>Actinomycetes</taxon>
        <taxon>Kitasatosporales</taxon>
        <taxon>Streptomycetaceae</taxon>
        <taxon>Streptomyces</taxon>
    </lineage>
</organism>
<evidence type="ECO:0000256" key="5">
    <source>
        <dbReference type="ARBA" id="ARBA00022605"/>
    </source>
</evidence>
<dbReference type="HAMAP" id="MF_00384">
    <property type="entry name" value="Homoser_kinase"/>
    <property type="match status" value="1"/>
</dbReference>
<dbReference type="EC" id="2.7.1.39" evidence="3 13"/>
<evidence type="ECO:0000313" key="16">
    <source>
        <dbReference type="EMBL" id="GHD10782.1"/>
    </source>
</evidence>
<dbReference type="Gene3D" id="3.30.70.890">
    <property type="entry name" value="GHMP kinase, C-terminal domain"/>
    <property type="match status" value="1"/>
</dbReference>
<dbReference type="Pfam" id="PF08544">
    <property type="entry name" value="GHMP_kinases_C"/>
    <property type="match status" value="1"/>
</dbReference>
<evidence type="ECO:0000256" key="11">
    <source>
        <dbReference type="ARBA" id="ARBA00049375"/>
    </source>
</evidence>
<dbReference type="GO" id="GO:0009088">
    <property type="term" value="P:threonine biosynthetic process"/>
    <property type="evidence" value="ECO:0007669"/>
    <property type="project" value="UniProtKB-UniRule"/>
</dbReference>
<comment type="similarity">
    <text evidence="2 13">Belongs to the GHMP kinase family. Homoserine kinase subfamily.</text>
</comment>
<dbReference type="InterPro" id="IPR020568">
    <property type="entry name" value="Ribosomal_Su5_D2-typ_SF"/>
</dbReference>
<evidence type="ECO:0000259" key="14">
    <source>
        <dbReference type="Pfam" id="PF00288"/>
    </source>
</evidence>
<dbReference type="GO" id="GO:0004413">
    <property type="term" value="F:homoserine kinase activity"/>
    <property type="evidence" value="ECO:0007669"/>
    <property type="project" value="UniProtKB-UniRule"/>
</dbReference>
<dbReference type="PROSITE" id="PS00627">
    <property type="entry name" value="GHMP_KINASES_ATP"/>
    <property type="match status" value="1"/>
</dbReference>
<evidence type="ECO:0000256" key="13">
    <source>
        <dbReference type="HAMAP-Rule" id="MF_00384"/>
    </source>
</evidence>
<evidence type="ECO:0000259" key="15">
    <source>
        <dbReference type="Pfam" id="PF08544"/>
    </source>
</evidence>
<gene>
    <name evidence="13 16" type="primary">thrB</name>
    <name evidence="16" type="ORF">GCM10010334_66350</name>
</gene>
<evidence type="ECO:0000256" key="9">
    <source>
        <dbReference type="ARBA" id="ARBA00022777"/>
    </source>
</evidence>
<dbReference type="Proteomes" id="UP000638353">
    <property type="component" value="Unassembled WGS sequence"/>
</dbReference>
<evidence type="ECO:0000256" key="8">
    <source>
        <dbReference type="ARBA" id="ARBA00022741"/>
    </source>
</evidence>
<evidence type="ECO:0000256" key="3">
    <source>
        <dbReference type="ARBA" id="ARBA00012078"/>
    </source>
</evidence>
<dbReference type="Gene3D" id="3.30.230.10">
    <property type="match status" value="1"/>
</dbReference>
<feature type="domain" description="GHMP kinase N-terminal" evidence="14">
    <location>
        <begin position="67"/>
        <end position="151"/>
    </location>
</feature>
<evidence type="ECO:0000256" key="7">
    <source>
        <dbReference type="ARBA" id="ARBA00022697"/>
    </source>
</evidence>
<evidence type="ECO:0000313" key="17">
    <source>
        <dbReference type="Proteomes" id="UP000638353"/>
    </source>
</evidence>
<evidence type="ECO:0000256" key="6">
    <source>
        <dbReference type="ARBA" id="ARBA00022679"/>
    </source>
</evidence>
<dbReference type="InterPro" id="IPR036554">
    <property type="entry name" value="GHMP_kinase_C_sf"/>
</dbReference>
<comment type="caution">
    <text evidence="16">The sequence shown here is derived from an EMBL/GenBank/DDBJ whole genome shotgun (WGS) entry which is preliminary data.</text>
</comment>
<reference evidence="16" key="1">
    <citation type="journal article" date="2014" name="Int. J. Syst. Evol. Microbiol.">
        <title>Complete genome sequence of Corynebacterium casei LMG S-19264T (=DSM 44701T), isolated from a smear-ripened cheese.</title>
        <authorList>
            <consortium name="US DOE Joint Genome Institute (JGI-PGF)"/>
            <person name="Walter F."/>
            <person name="Albersmeier A."/>
            <person name="Kalinowski J."/>
            <person name="Ruckert C."/>
        </authorList>
    </citation>
    <scope>NUCLEOTIDE SEQUENCE</scope>
    <source>
        <strain evidence="16">JCM 4637</strain>
    </source>
</reference>
<keyword evidence="13" id="KW-0963">Cytoplasm</keyword>
<dbReference type="PRINTS" id="PR00958">
    <property type="entry name" value="HOMSERKINASE"/>
</dbReference>
<dbReference type="InterPro" id="IPR006203">
    <property type="entry name" value="GHMP_knse_ATP-bd_CS"/>
</dbReference>
<dbReference type="InterPro" id="IPR013750">
    <property type="entry name" value="GHMP_kinase_C_dom"/>
</dbReference>
<proteinExistence type="inferred from homology"/>
<dbReference type="SUPFAM" id="SSF55060">
    <property type="entry name" value="GHMP Kinase, C-terminal domain"/>
    <property type="match status" value="1"/>
</dbReference>
<dbReference type="SUPFAM" id="SSF54211">
    <property type="entry name" value="Ribosomal protein S5 domain 2-like"/>
    <property type="match status" value="1"/>
</dbReference>
<dbReference type="GO" id="GO:0005737">
    <property type="term" value="C:cytoplasm"/>
    <property type="evidence" value="ECO:0007669"/>
    <property type="project" value="UniProtKB-SubCell"/>
</dbReference>
<comment type="subcellular location">
    <subcellularLocation>
        <location evidence="13">Cytoplasm</location>
    </subcellularLocation>
</comment>
<dbReference type="NCBIfam" id="TIGR00191">
    <property type="entry name" value="thrB"/>
    <property type="match status" value="1"/>
</dbReference>
<dbReference type="PANTHER" id="PTHR20861">
    <property type="entry name" value="HOMOSERINE/4-DIPHOSPHOCYTIDYL-2-C-METHYL-D-ERYTHRITOL KINASE"/>
    <property type="match status" value="1"/>
</dbReference>
<name>A0A919CE52_9ACTN</name>
<dbReference type="EMBL" id="BMVC01000016">
    <property type="protein sequence ID" value="GHD10782.1"/>
    <property type="molecule type" value="Genomic_DNA"/>
</dbReference>
<sequence length="310" mass="31979">MAGPAFRAAAVRVRVPATSANLGPGFDAFGLAVGLYDDVVVRVADSGLHIDIAGEGAETLPRDERHLLVRAMRTAFDVLGGQPRGLEIVCANRIPHGRGLGSSSAAICAGIMAARAVTIGGDAKLDDAALLELATEIEGHPDNVAACLLGGFTLAWMDGGAARAIRMDPDDSLVPVVFVPSTPVLTEAARGLLPRTVPHVDASVNAGRAALLVEALTRRPELLMPATEDRLHQDYRTPAMPESLALVARLRADGVPAVISGAGPTVMALTVDHAADKVVRMAGEGWAAARLDLDAAGASVLPLAPQDVSE</sequence>
<keyword evidence="8 13" id="KW-0547">Nucleotide-binding</keyword>
<keyword evidence="6 13" id="KW-0808">Transferase</keyword>
<dbReference type="RefSeq" id="WP_189826674.1">
    <property type="nucleotide sequence ID" value="NZ_BMVC01000016.1"/>
</dbReference>
<evidence type="ECO:0000256" key="10">
    <source>
        <dbReference type="ARBA" id="ARBA00022840"/>
    </source>
</evidence>
<comment type="function">
    <text evidence="12 13">Catalyzes the ATP-dependent phosphorylation of L-homoserine to L-homoserine phosphate.</text>
</comment>
<comment type="pathway">
    <text evidence="1 13">Amino-acid biosynthesis; L-threonine biosynthesis; L-threonine from L-aspartate: step 4/5.</text>
</comment>
<evidence type="ECO:0000256" key="1">
    <source>
        <dbReference type="ARBA" id="ARBA00005015"/>
    </source>
</evidence>
<reference evidence="16" key="2">
    <citation type="submission" date="2020-09" db="EMBL/GenBank/DDBJ databases">
        <authorList>
            <person name="Sun Q."/>
            <person name="Ohkuma M."/>
        </authorList>
    </citation>
    <scope>NUCLEOTIDE SEQUENCE</scope>
    <source>
        <strain evidence="16">JCM 4637</strain>
    </source>
</reference>
<dbReference type="InterPro" id="IPR014721">
    <property type="entry name" value="Ribsml_uS5_D2-typ_fold_subgr"/>
</dbReference>
<dbReference type="InterPro" id="IPR000870">
    <property type="entry name" value="Homoserine_kinase"/>
</dbReference>
<dbReference type="InterPro" id="IPR006204">
    <property type="entry name" value="GHMP_kinase_N_dom"/>
</dbReference>
<keyword evidence="7 13" id="KW-0791">Threonine biosynthesis</keyword>
<keyword evidence="9 13" id="KW-0418">Kinase</keyword>
<keyword evidence="10 13" id="KW-0067">ATP-binding</keyword>
<dbReference type="PANTHER" id="PTHR20861:SF1">
    <property type="entry name" value="HOMOSERINE KINASE"/>
    <property type="match status" value="1"/>
</dbReference>
<keyword evidence="5 13" id="KW-0028">Amino-acid biosynthesis</keyword>